<name>A0ABX0KBA9_9PROT</name>
<reference evidence="3 4" key="1">
    <citation type="journal article" date="2020" name="Int. J. Syst. Evol. Microbiol.">
        <title>Novel acetic acid bacteria from cider fermentations: Acetobacter conturbans sp. nov. and Acetobacter fallax sp. nov.</title>
        <authorList>
            <person name="Sombolestani A.S."/>
            <person name="Cleenwerck I."/>
            <person name="Cnockaert M."/>
            <person name="Borremans W."/>
            <person name="Wieme A.D."/>
            <person name="De Vuyst L."/>
            <person name="Vandamme P."/>
        </authorList>
    </citation>
    <scope>NUCLEOTIDE SEQUENCE [LARGE SCALE GENOMIC DNA]</scope>
    <source>
        <strain evidence="3 4">LMG 1637</strain>
    </source>
</reference>
<dbReference type="Pfam" id="PF04296">
    <property type="entry name" value="YlxR"/>
    <property type="match status" value="1"/>
</dbReference>
<feature type="domain" description="YlxR" evidence="2">
    <location>
        <begin position="57"/>
        <end position="126"/>
    </location>
</feature>
<dbReference type="InterPro" id="IPR035931">
    <property type="entry name" value="YlxR-like_sf"/>
</dbReference>
<gene>
    <name evidence="3" type="ORF">GOB84_07780</name>
</gene>
<dbReference type="Proteomes" id="UP000615326">
    <property type="component" value="Unassembled WGS sequence"/>
</dbReference>
<accession>A0ABX0KBA9</accession>
<comment type="caution">
    <text evidence="3">The sequence shown here is derived from an EMBL/GenBank/DDBJ whole genome shotgun (WGS) entry which is preliminary data.</text>
</comment>
<dbReference type="InterPro" id="IPR029064">
    <property type="entry name" value="Ribosomal_eL30-like_sf"/>
</dbReference>
<dbReference type="NCBIfam" id="NF006622">
    <property type="entry name" value="PRK09190.1"/>
    <property type="match status" value="1"/>
</dbReference>
<evidence type="ECO:0000313" key="3">
    <source>
        <dbReference type="EMBL" id="NHO32463.1"/>
    </source>
</evidence>
<protein>
    <submittedName>
        <fullName evidence="3">RNA-binding protein</fullName>
    </submittedName>
</protein>
<keyword evidence="4" id="KW-1185">Reference proteome</keyword>
<sequence length="257" mass="27951">MRNRRLTLLRRCLLSTTSSNDSECFSNALEASHVPPSDLRDSDGGSEDDENEQGSLRRCVVTRERAAPELMLRFVVGPDRGLVPDLNARLPGRGIWLSARRDVLETARTRGVFARAARGQVVIPSDLVAVIESGLARRVVEILGLARRAGQSVSGYAKVREWIEARQVGLIVQASDGSPDECARLLSGARDLPVVKPLTALSLGHVFGRERVVHAALRRGALATRLQQESERFAGVAGAVTLRASDISDDRVEQADK</sequence>
<dbReference type="SUPFAM" id="SSF64376">
    <property type="entry name" value="YlxR-like"/>
    <property type="match status" value="1"/>
</dbReference>
<proteinExistence type="predicted"/>
<dbReference type="InterPro" id="IPR037465">
    <property type="entry name" value="YlxR"/>
</dbReference>
<organism evidence="3 4">
    <name type="scientific">Acetobacter fallax</name>
    <dbReference type="NCBI Taxonomy" id="1737473"/>
    <lineage>
        <taxon>Bacteria</taxon>
        <taxon>Pseudomonadati</taxon>
        <taxon>Pseudomonadota</taxon>
        <taxon>Alphaproteobacteria</taxon>
        <taxon>Acetobacterales</taxon>
        <taxon>Acetobacteraceae</taxon>
        <taxon>Acetobacter</taxon>
    </lineage>
</organism>
<dbReference type="PANTHER" id="PTHR34215:SF1">
    <property type="entry name" value="YLXR DOMAIN-CONTAINING PROTEIN"/>
    <property type="match status" value="1"/>
</dbReference>
<evidence type="ECO:0000256" key="1">
    <source>
        <dbReference type="SAM" id="MobiDB-lite"/>
    </source>
</evidence>
<dbReference type="Gene3D" id="3.30.1330.30">
    <property type="match status" value="1"/>
</dbReference>
<evidence type="ECO:0000259" key="2">
    <source>
        <dbReference type="Pfam" id="PF04296"/>
    </source>
</evidence>
<dbReference type="EMBL" id="WOSW01000011">
    <property type="protein sequence ID" value="NHO32463.1"/>
    <property type="molecule type" value="Genomic_DNA"/>
</dbReference>
<feature type="region of interest" description="Disordered" evidence="1">
    <location>
        <begin position="26"/>
        <end position="57"/>
    </location>
</feature>
<dbReference type="PANTHER" id="PTHR34215">
    <property type="entry name" value="BLL0784 PROTEIN"/>
    <property type="match status" value="1"/>
</dbReference>
<dbReference type="InterPro" id="IPR007393">
    <property type="entry name" value="YlxR_dom"/>
</dbReference>
<evidence type="ECO:0000313" key="4">
    <source>
        <dbReference type="Proteomes" id="UP000615326"/>
    </source>
</evidence>
<dbReference type="SUPFAM" id="SSF55315">
    <property type="entry name" value="L30e-like"/>
    <property type="match status" value="1"/>
</dbReference>